<comment type="similarity">
    <text evidence="1">Belongs to the multi antimicrobial extrusion (MATE) (TC 2.A.66.1) family.</text>
</comment>
<organism evidence="4 5">
    <name type="scientific">Dovyalis caffra</name>
    <dbReference type="NCBI Taxonomy" id="77055"/>
    <lineage>
        <taxon>Eukaryota</taxon>
        <taxon>Viridiplantae</taxon>
        <taxon>Streptophyta</taxon>
        <taxon>Embryophyta</taxon>
        <taxon>Tracheophyta</taxon>
        <taxon>Spermatophyta</taxon>
        <taxon>Magnoliopsida</taxon>
        <taxon>eudicotyledons</taxon>
        <taxon>Gunneridae</taxon>
        <taxon>Pentapetalae</taxon>
        <taxon>rosids</taxon>
        <taxon>fabids</taxon>
        <taxon>Malpighiales</taxon>
        <taxon>Salicaceae</taxon>
        <taxon>Flacourtieae</taxon>
        <taxon>Dovyalis</taxon>
    </lineage>
</organism>
<evidence type="ECO:0008006" key="6">
    <source>
        <dbReference type="Google" id="ProtNLM"/>
    </source>
</evidence>
<evidence type="ECO:0000313" key="4">
    <source>
        <dbReference type="EMBL" id="CAK7351165.1"/>
    </source>
</evidence>
<feature type="transmembrane region" description="Helical" evidence="3">
    <location>
        <begin position="57"/>
        <end position="83"/>
    </location>
</feature>
<dbReference type="GO" id="GO:0015297">
    <property type="term" value="F:antiporter activity"/>
    <property type="evidence" value="ECO:0007669"/>
    <property type="project" value="InterPro"/>
</dbReference>
<evidence type="ECO:0000256" key="1">
    <source>
        <dbReference type="ARBA" id="ARBA00010199"/>
    </source>
</evidence>
<dbReference type="GO" id="GO:0016020">
    <property type="term" value="C:membrane"/>
    <property type="evidence" value="ECO:0007669"/>
    <property type="project" value="InterPro"/>
</dbReference>
<accession>A0AAV1SJZ5</accession>
<dbReference type="Pfam" id="PF01554">
    <property type="entry name" value="MatE"/>
    <property type="match status" value="1"/>
</dbReference>
<evidence type="ECO:0000256" key="3">
    <source>
        <dbReference type="SAM" id="Phobius"/>
    </source>
</evidence>
<comment type="caution">
    <text evidence="4">The sequence shown here is derived from an EMBL/GenBank/DDBJ whole genome shotgun (WGS) entry which is preliminary data.</text>
</comment>
<keyword evidence="3" id="KW-1133">Transmembrane helix</keyword>
<feature type="compositionally biased region" description="Basic and acidic residues" evidence="2">
    <location>
        <begin position="22"/>
        <end position="31"/>
    </location>
</feature>
<dbReference type="EMBL" id="CAWUPB010001184">
    <property type="protein sequence ID" value="CAK7351165.1"/>
    <property type="molecule type" value="Genomic_DNA"/>
</dbReference>
<reference evidence="4 5" key="1">
    <citation type="submission" date="2024-01" db="EMBL/GenBank/DDBJ databases">
        <authorList>
            <person name="Waweru B."/>
        </authorList>
    </citation>
    <scope>NUCLEOTIDE SEQUENCE [LARGE SCALE GENOMIC DNA]</scope>
</reference>
<feature type="transmembrane region" description="Helical" evidence="3">
    <location>
        <begin position="103"/>
        <end position="131"/>
    </location>
</feature>
<evidence type="ECO:0000313" key="5">
    <source>
        <dbReference type="Proteomes" id="UP001314170"/>
    </source>
</evidence>
<keyword evidence="5" id="KW-1185">Reference proteome</keyword>
<sequence>MESTAESQEARLPSSPAPEPHSQYHDETNPRLEKVLNDTNLGDFKRLMLASWIELKLLLRLAAPAVMVYLINSSMSLSTRILAGHLGNLELAAASLGNSGVQLFAYGLMGIWTGMIGGTLLQTLILIWVTFRTDWNKEVEKAKSRLDKWEDKKEPLLR</sequence>
<keyword evidence="3" id="KW-0812">Transmembrane</keyword>
<dbReference type="InterPro" id="IPR002528">
    <property type="entry name" value="MATE_fam"/>
</dbReference>
<feature type="region of interest" description="Disordered" evidence="2">
    <location>
        <begin position="1"/>
        <end position="31"/>
    </location>
</feature>
<gene>
    <name evidence="4" type="ORF">DCAF_LOCUS23717</name>
</gene>
<dbReference type="Proteomes" id="UP001314170">
    <property type="component" value="Unassembled WGS sequence"/>
</dbReference>
<evidence type="ECO:0000256" key="2">
    <source>
        <dbReference type="SAM" id="MobiDB-lite"/>
    </source>
</evidence>
<dbReference type="AlphaFoldDB" id="A0AAV1SJZ5"/>
<name>A0AAV1SJZ5_9ROSI</name>
<protein>
    <recommendedName>
        <fullName evidence="6">MATE efflux family protein</fullName>
    </recommendedName>
</protein>
<dbReference type="GO" id="GO:0042910">
    <property type="term" value="F:xenobiotic transmembrane transporter activity"/>
    <property type="evidence" value="ECO:0007669"/>
    <property type="project" value="InterPro"/>
</dbReference>
<keyword evidence="3" id="KW-0472">Membrane</keyword>
<proteinExistence type="inferred from homology"/>